<proteinExistence type="predicted"/>
<evidence type="ECO:0000313" key="1">
    <source>
        <dbReference type="EMBL" id="MBD7916215.1"/>
    </source>
</evidence>
<organism evidence="1 2">
    <name type="scientific">Clostridium gallinarum</name>
    <dbReference type="NCBI Taxonomy" id="2762246"/>
    <lineage>
        <taxon>Bacteria</taxon>
        <taxon>Bacillati</taxon>
        <taxon>Bacillota</taxon>
        <taxon>Clostridia</taxon>
        <taxon>Eubacteriales</taxon>
        <taxon>Clostridiaceae</taxon>
        <taxon>Clostridium</taxon>
    </lineage>
</organism>
<evidence type="ECO:0008006" key="3">
    <source>
        <dbReference type="Google" id="ProtNLM"/>
    </source>
</evidence>
<comment type="caution">
    <text evidence="1">The sequence shown here is derived from an EMBL/GenBank/DDBJ whole genome shotgun (WGS) entry which is preliminary data.</text>
</comment>
<name>A0ABR8Q763_9CLOT</name>
<sequence length="97" mass="11636">MKNNIIEINKDEKNINPIIKVIDKDSFYDIYIYFKNLTKDEIVLKYINNFLILNLSLKNSKNDLLKFKRILYLNKINIDTIQNSVQANFIYLKVFKT</sequence>
<dbReference type="EMBL" id="JACSQZ010000066">
    <property type="protein sequence ID" value="MBD7916215.1"/>
    <property type="molecule type" value="Genomic_DNA"/>
</dbReference>
<accession>A0ABR8Q763</accession>
<dbReference type="Proteomes" id="UP000640335">
    <property type="component" value="Unassembled WGS sequence"/>
</dbReference>
<protein>
    <recommendedName>
        <fullName evidence="3">SHSP domain-containing protein</fullName>
    </recommendedName>
</protein>
<reference evidence="1 2" key="1">
    <citation type="submission" date="2020-08" db="EMBL/GenBank/DDBJ databases">
        <title>A Genomic Blueprint of the Chicken Gut Microbiome.</title>
        <authorList>
            <person name="Gilroy R."/>
            <person name="Ravi A."/>
            <person name="Getino M."/>
            <person name="Pursley I."/>
            <person name="Horton D.L."/>
            <person name="Alikhan N.-F."/>
            <person name="Baker D."/>
            <person name="Gharbi K."/>
            <person name="Hall N."/>
            <person name="Watson M."/>
            <person name="Adriaenssens E.M."/>
            <person name="Foster-Nyarko E."/>
            <person name="Jarju S."/>
            <person name="Secka A."/>
            <person name="Antonio M."/>
            <person name="Oren A."/>
            <person name="Chaudhuri R."/>
            <person name="La Ragione R.M."/>
            <person name="Hildebrand F."/>
            <person name="Pallen M.J."/>
        </authorList>
    </citation>
    <scope>NUCLEOTIDE SEQUENCE [LARGE SCALE GENOMIC DNA]</scope>
    <source>
        <strain evidence="1 2">Sa3CUN1</strain>
    </source>
</reference>
<evidence type="ECO:0000313" key="2">
    <source>
        <dbReference type="Proteomes" id="UP000640335"/>
    </source>
</evidence>
<keyword evidence="2" id="KW-1185">Reference proteome</keyword>
<dbReference type="RefSeq" id="WP_191750960.1">
    <property type="nucleotide sequence ID" value="NZ_JACSQZ010000066.1"/>
</dbReference>
<gene>
    <name evidence="1" type="ORF">H9660_13780</name>
</gene>